<dbReference type="Pfam" id="PF00271">
    <property type="entry name" value="Helicase_C"/>
    <property type="match status" value="1"/>
</dbReference>
<evidence type="ECO:0000256" key="1">
    <source>
        <dbReference type="SAM" id="MobiDB-lite"/>
    </source>
</evidence>
<dbReference type="EMBL" id="CM001555">
    <property type="protein sequence ID" value="EJG06142.1"/>
    <property type="molecule type" value="Genomic_DNA"/>
</dbReference>
<dbReference type="SMART" id="SM00487">
    <property type="entry name" value="DEXDc"/>
    <property type="match status" value="1"/>
</dbReference>
<proteinExistence type="predicted"/>
<gene>
    <name evidence="5" type="ORF">Metli_0164</name>
</gene>
<dbReference type="CDD" id="cd18799">
    <property type="entry name" value="SF2_C_EcoAI-like"/>
    <property type="match status" value="1"/>
</dbReference>
<feature type="domain" description="PLD phosphodiesterase" evidence="2">
    <location>
        <begin position="215"/>
        <end position="246"/>
    </location>
</feature>
<dbReference type="PANTHER" id="PTHR47962">
    <property type="entry name" value="ATP-DEPENDENT HELICASE LHR-RELATED-RELATED"/>
    <property type="match status" value="1"/>
</dbReference>
<dbReference type="AlphaFoldDB" id="J1KZI0"/>
<feature type="region of interest" description="Disordered" evidence="1">
    <location>
        <begin position="111"/>
        <end position="131"/>
    </location>
</feature>
<dbReference type="SUPFAM" id="SSF52540">
    <property type="entry name" value="P-loop containing nucleoside triphosphate hydrolases"/>
    <property type="match status" value="1"/>
</dbReference>
<dbReference type="GO" id="GO:0140097">
    <property type="term" value="F:catalytic activity, acting on DNA"/>
    <property type="evidence" value="ECO:0007669"/>
    <property type="project" value="UniProtKB-ARBA"/>
</dbReference>
<dbReference type="SMART" id="SM00490">
    <property type="entry name" value="HELICc"/>
    <property type="match status" value="1"/>
</dbReference>
<dbReference type="PROSITE" id="PS51194">
    <property type="entry name" value="HELICASE_CTER"/>
    <property type="match status" value="1"/>
</dbReference>
<dbReference type="PROSITE" id="PS50035">
    <property type="entry name" value="PLD"/>
    <property type="match status" value="1"/>
</dbReference>
<reference evidence="5 6" key="1">
    <citation type="submission" date="2011-08" db="EMBL/GenBank/DDBJ databases">
        <title>The complete genome of Methanofollis liminatans DSM 4140.</title>
        <authorList>
            <consortium name="US DOE Joint Genome Institute (JGI-PGF)"/>
            <person name="Lucas S."/>
            <person name="Han J."/>
            <person name="Lapidus A."/>
            <person name="Bruce D."/>
            <person name="Goodwin L."/>
            <person name="Pitluck S."/>
            <person name="Peters L."/>
            <person name="Kyrpides N."/>
            <person name="Mavromatis K."/>
            <person name="Ivanova N."/>
            <person name="Mikhailova N."/>
            <person name="Lu M."/>
            <person name="Detter J.C."/>
            <person name="Tapia R."/>
            <person name="Han C."/>
            <person name="Land M."/>
            <person name="Hauser L."/>
            <person name="Markowitz V."/>
            <person name="Cheng J.-F."/>
            <person name="Hugenholtz P."/>
            <person name="Woyke T."/>
            <person name="Wu D."/>
            <person name="Spring S."/>
            <person name="Schuler E."/>
            <person name="Brambilla E."/>
            <person name="Klenk H.-P."/>
            <person name="Eisen J.A."/>
        </authorList>
    </citation>
    <scope>NUCLEOTIDE SEQUENCE [LARGE SCALE GENOMIC DNA]</scope>
    <source>
        <strain evidence="5 6">DSM 4140</strain>
    </source>
</reference>
<evidence type="ECO:0000259" key="4">
    <source>
        <dbReference type="PROSITE" id="PS51194"/>
    </source>
</evidence>
<dbReference type="Pfam" id="PF04851">
    <property type="entry name" value="ResIII"/>
    <property type="match status" value="1"/>
</dbReference>
<dbReference type="GO" id="GO:0003677">
    <property type="term" value="F:DNA binding"/>
    <property type="evidence" value="ECO:0007669"/>
    <property type="project" value="InterPro"/>
</dbReference>
<dbReference type="InterPro" id="IPR001736">
    <property type="entry name" value="PLipase_D/transphosphatidylase"/>
</dbReference>
<evidence type="ECO:0000313" key="5">
    <source>
        <dbReference type="EMBL" id="EJG06142.1"/>
    </source>
</evidence>
<dbReference type="STRING" id="28892.Metli_0164"/>
<sequence length="1043" mass="118906">MDLFPGIYEQVINEYLQSKLSSLRPDQKPFRDTIRHYDPQAILSRYIRTITENALRTAEDKNRSLADQIAICNGVISHLADEIDENCLHQCKITEDAELLLAILDPDQSTALNPQSLPRPETSISQSSLFTGSPQEPGLVYELKKEINSADQIDLLISFIKWSGIRLILDELKEFVRHGTLRVITTSYTGATEIKAVEVLSRLQNTTVKISYDTERTRLHAKSYIFHRRNGFSTAYIGSSNLSNPAVTSGLEWNVKVTQQDSGHILKKIDATFETYWNDPEFVTYTDASRDLLIQALSKETKKEPGIIPVFDIHPYHFQKEILEQIKAERKYHNNFKNLIVAATGTGKTAISAFDYKDLASEQGHYPRLLFVAHREEILQQSINVFRGVLKDPNFGDLLVGKNQPAQIEYLFTSIQSLNSKDLIQRTRPDYYDVIIIDEFHHAAAPSYQRLLSYYTPRVLVGLTATPERMDGLDILQYFNGSITAEIRLPEAINRKLLSPFHYFGVTDVVDLDAVSWRCGAYNPSELNALYTGNTKRAERIVVALQEYIADIDDTIGLGFCVSVDHAAYMAESFTKAGIPSAYLHANSPHEERFSIQNRLISREIHFIFVVDLYNEGVDIPEVNTILFLRPTESLTIFLQQLGRGLRISEGKECLTVLDFVGRHHANYRFGDKITALLSTSDRPLLMQVADNTFDLPKGCHIHLEKVAQERILENIRSSITTRTSLIDNIRTFEERTGKPLTFKNFIEYHSLTPREVYQKDTFYALACRAGVYQHTGSDSPFTRTAALRLCTIDSPRLIQFIQALLDDPRRRSYDDLSEGERHMLTLFYYSIFDAPVSTAAMDSGSLFEGILDNPWIKDEISDLLDYTFKHLEFIPESIDLGFDAPLEVHCTYTRDQIFSALGHYTLHNKPSQGSREGVLYLRDKNIDAFFITLNKTEEHYSPTTMYMDYAVSESLFHWQSQSTTSASSPVGERYIHHEERGSKVLLFVREFKKVGQITEPYIFLGAARYLSHEGSRPMSILWELDRPMPPGLFVRANKMVIG</sequence>
<dbReference type="CDD" id="cd18032">
    <property type="entry name" value="DEXHc_RE_I_III_res"/>
    <property type="match status" value="1"/>
</dbReference>
<dbReference type="GO" id="GO:0005524">
    <property type="term" value="F:ATP binding"/>
    <property type="evidence" value="ECO:0007669"/>
    <property type="project" value="InterPro"/>
</dbReference>
<feature type="domain" description="Helicase ATP-binding" evidence="3">
    <location>
        <begin position="329"/>
        <end position="485"/>
    </location>
</feature>
<dbReference type="InterPro" id="IPR025202">
    <property type="entry name" value="PLD-like_dom"/>
</dbReference>
<name>J1KZI0_9EURY</name>
<organism evidence="5 6">
    <name type="scientific">Methanofollis liminatans DSM 4140</name>
    <dbReference type="NCBI Taxonomy" id="28892"/>
    <lineage>
        <taxon>Archaea</taxon>
        <taxon>Methanobacteriati</taxon>
        <taxon>Methanobacteriota</taxon>
        <taxon>Stenosarchaea group</taxon>
        <taxon>Methanomicrobia</taxon>
        <taxon>Methanomicrobiales</taxon>
        <taxon>Methanomicrobiaceae</taxon>
        <taxon>Methanofollis</taxon>
    </lineage>
</organism>
<dbReference type="InterPro" id="IPR027417">
    <property type="entry name" value="P-loop_NTPase"/>
</dbReference>
<dbReference type="Pfam" id="PF13091">
    <property type="entry name" value="PLDc_2"/>
    <property type="match status" value="1"/>
</dbReference>
<dbReference type="GO" id="GO:0120545">
    <property type="term" value="F:nucleic acid conformation isomerase activity"/>
    <property type="evidence" value="ECO:0007669"/>
    <property type="project" value="UniProtKB-ARBA"/>
</dbReference>
<dbReference type="PANTHER" id="PTHR47962:SF7">
    <property type="entry name" value="MITOCHONDRIAL ATP-DEPENDENT HELICASE IRC3-RELATED"/>
    <property type="match status" value="1"/>
</dbReference>
<dbReference type="CDD" id="cd09203">
    <property type="entry name" value="PLDc_N_DEXD_b1"/>
    <property type="match status" value="1"/>
</dbReference>
<protein>
    <submittedName>
        <fullName evidence="5">Type III restriction protein res subunit</fullName>
    </submittedName>
</protein>
<dbReference type="OrthoDB" id="11644at2157"/>
<dbReference type="InterPro" id="IPR001650">
    <property type="entry name" value="Helicase_C-like"/>
</dbReference>
<dbReference type="Gene3D" id="3.40.50.300">
    <property type="entry name" value="P-loop containing nucleotide triphosphate hydrolases"/>
    <property type="match status" value="2"/>
</dbReference>
<evidence type="ECO:0000313" key="6">
    <source>
        <dbReference type="Proteomes" id="UP000005095"/>
    </source>
</evidence>
<dbReference type="SUPFAM" id="SSF56024">
    <property type="entry name" value="Phospholipase D/nuclease"/>
    <property type="match status" value="1"/>
</dbReference>
<dbReference type="PROSITE" id="PS51192">
    <property type="entry name" value="HELICASE_ATP_BIND_1"/>
    <property type="match status" value="1"/>
</dbReference>
<dbReference type="Gene3D" id="3.30.870.10">
    <property type="entry name" value="Endonuclease Chain A"/>
    <property type="match status" value="1"/>
</dbReference>
<evidence type="ECO:0000259" key="2">
    <source>
        <dbReference type="PROSITE" id="PS50035"/>
    </source>
</evidence>
<dbReference type="PATRIC" id="fig|28892.9.peg.177"/>
<dbReference type="Pfam" id="PF11907">
    <property type="entry name" value="DUF3427"/>
    <property type="match status" value="1"/>
</dbReference>
<accession>J1KZI0</accession>
<dbReference type="InterPro" id="IPR021835">
    <property type="entry name" value="DUF3427"/>
</dbReference>
<feature type="domain" description="Helicase C-terminal" evidence="4">
    <location>
        <begin position="544"/>
        <end position="693"/>
    </location>
</feature>
<evidence type="ECO:0000259" key="3">
    <source>
        <dbReference type="PROSITE" id="PS51192"/>
    </source>
</evidence>
<dbReference type="RefSeq" id="WP_004037142.1">
    <property type="nucleotide sequence ID" value="NZ_CM001555.1"/>
</dbReference>
<dbReference type="Proteomes" id="UP000005095">
    <property type="component" value="Chromosome"/>
</dbReference>
<dbReference type="InterPro" id="IPR014001">
    <property type="entry name" value="Helicase_ATP-bd"/>
</dbReference>
<dbReference type="InterPro" id="IPR052511">
    <property type="entry name" value="ATP-dep_Helicase"/>
</dbReference>
<dbReference type="GO" id="GO:0016887">
    <property type="term" value="F:ATP hydrolysis activity"/>
    <property type="evidence" value="ECO:0007669"/>
    <property type="project" value="TreeGrafter"/>
</dbReference>
<dbReference type="InterPro" id="IPR006935">
    <property type="entry name" value="Helicase/UvrB_N"/>
</dbReference>
<keyword evidence="6" id="KW-1185">Reference proteome</keyword>
<dbReference type="HOGENOM" id="CLU_005588_1_1_2"/>